<dbReference type="PROSITE" id="PS00237">
    <property type="entry name" value="G_PROTEIN_RECEP_F1_1"/>
    <property type="match status" value="1"/>
</dbReference>
<proteinExistence type="inferred from homology"/>
<organism evidence="11 12">
    <name type="scientific">Caenorhabditis bovis</name>
    <dbReference type="NCBI Taxonomy" id="2654633"/>
    <lineage>
        <taxon>Eukaryota</taxon>
        <taxon>Metazoa</taxon>
        <taxon>Ecdysozoa</taxon>
        <taxon>Nematoda</taxon>
        <taxon>Chromadorea</taxon>
        <taxon>Rhabditida</taxon>
        <taxon>Rhabditina</taxon>
        <taxon>Rhabditomorpha</taxon>
        <taxon>Rhabditoidea</taxon>
        <taxon>Rhabditidae</taxon>
        <taxon>Peloderinae</taxon>
        <taxon>Caenorhabditis</taxon>
    </lineage>
</organism>
<dbReference type="GO" id="GO:0016020">
    <property type="term" value="C:membrane"/>
    <property type="evidence" value="ECO:0007669"/>
    <property type="project" value="UniProtKB-SubCell"/>
</dbReference>
<dbReference type="PANTHER" id="PTHR10489">
    <property type="entry name" value="CELL ADHESION MOLECULE"/>
    <property type="match status" value="1"/>
</dbReference>
<dbReference type="InterPro" id="IPR017452">
    <property type="entry name" value="GPCR_Rhodpsn_7TM"/>
</dbReference>
<dbReference type="OrthoDB" id="6076970at2759"/>
<dbReference type="EMBL" id="CADEPM010000008">
    <property type="protein sequence ID" value="CAB3409361.1"/>
    <property type="molecule type" value="Genomic_DNA"/>
</dbReference>
<keyword evidence="4 8" id="KW-0297">G-protein coupled receptor</keyword>
<keyword evidence="12" id="KW-1185">Reference proteome</keyword>
<sequence>MDIASSTAIIPVARINETLVTEPAGDDASRVTLKLALVISYLVLFIVGTVGNGTVILMIINVLSSMSKNASTGKRKVNSNTSHVFIYVLGQWLFGMAMCKVYWFGESVNKLLSSFLMTVLSWDRYMAVCSPVKSMKIRSNATAMKVLIACTSLATILLLPVLIEARVFKIDKLLMIPLEDGSVELEKSDRAGTTMRKCMFDAGATFTLYTFVIGFALPAVLIIIFYVKVIFALQKSSRNVRVTRGTTMKPDGSSSRVKKVTKRIVAVILFYFLCWTPQWTLNIMTQFNLIRVSWMTPALSAMFFVAHLLVCFNSAANPILYAYINRELRNQHVMAMHRKRHSVIQDQTKIAQKISRQSRHSDVSATILGKFNEQHSNDRKLIHRIGDILASILRLKKSDQTRLASINIDVPSSVSDESRENEDDYL</sequence>
<protein>
    <recommendedName>
        <fullName evidence="10">G-protein coupled receptors family 1 profile domain-containing protein</fullName>
    </recommendedName>
</protein>
<keyword evidence="7 8" id="KW-0807">Transducer</keyword>
<dbReference type="CDD" id="cd00637">
    <property type="entry name" value="7tm_classA_rhodopsin-like"/>
    <property type="match status" value="1"/>
</dbReference>
<dbReference type="InterPro" id="IPR000276">
    <property type="entry name" value="GPCR_Rhodpsn"/>
</dbReference>
<evidence type="ECO:0000256" key="5">
    <source>
        <dbReference type="ARBA" id="ARBA00023136"/>
    </source>
</evidence>
<comment type="subcellular location">
    <subcellularLocation>
        <location evidence="1">Membrane</location>
        <topology evidence="1">Multi-pass membrane protein</topology>
    </subcellularLocation>
</comment>
<keyword evidence="6 8" id="KW-0675">Receptor</keyword>
<dbReference type="InterPro" id="IPR050119">
    <property type="entry name" value="CCR1-9-like"/>
</dbReference>
<dbReference type="Proteomes" id="UP000494206">
    <property type="component" value="Unassembled WGS sequence"/>
</dbReference>
<evidence type="ECO:0000256" key="6">
    <source>
        <dbReference type="ARBA" id="ARBA00023170"/>
    </source>
</evidence>
<dbReference type="PANTHER" id="PTHR10489:SF932">
    <property type="entry name" value="G-PROTEIN COUPLED RECEPTORS FAMILY 1 PROFILE DOMAIN-CONTAINING PROTEIN"/>
    <property type="match status" value="1"/>
</dbReference>
<feature type="domain" description="G-protein coupled receptors family 1 profile" evidence="10">
    <location>
        <begin position="36"/>
        <end position="321"/>
    </location>
</feature>
<evidence type="ECO:0000256" key="8">
    <source>
        <dbReference type="RuleBase" id="RU000688"/>
    </source>
</evidence>
<dbReference type="Pfam" id="PF00001">
    <property type="entry name" value="7tm_1"/>
    <property type="match status" value="1"/>
</dbReference>
<dbReference type="PRINTS" id="PR00237">
    <property type="entry name" value="GPCRRHODOPSN"/>
</dbReference>
<feature type="transmembrane region" description="Helical" evidence="9">
    <location>
        <begin position="38"/>
        <end position="63"/>
    </location>
</feature>
<evidence type="ECO:0000256" key="3">
    <source>
        <dbReference type="ARBA" id="ARBA00022989"/>
    </source>
</evidence>
<evidence type="ECO:0000256" key="7">
    <source>
        <dbReference type="ARBA" id="ARBA00023224"/>
    </source>
</evidence>
<dbReference type="GO" id="GO:0004930">
    <property type="term" value="F:G protein-coupled receptor activity"/>
    <property type="evidence" value="ECO:0007669"/>
    <property type="project" value="UniProtKB-KW"/>
</dbReference>
<feature type="transmembrane region" description="Helical" evidence="9">
    <location>
        <begin position="84"/>
        <end position="105"/>
    </location>
</feature>
<accession>A0A8S1F677</accession>
<keyword evidence="2 8" id="KW-0812">Transmembrane</keyword>
<dbReference type="PROSITE" id="PS50262">
    <property type="entry name" value="G_PROTEIN_RECEP_F1_2"/>
    <property type="match status" value="1"/>
</dbReference>
<evidence type="ECO:0000259" key="10">
    <source>
        <dbReference type="PROSITE" id="PS50262"/>
    </source>
</evidence>
<dbReference type="SMART" id="SM01381">
    <property type="entry name" value="7TM_GPCR_Srsx"/>
    <property type="match status" value="1"/>
</dbReference>
<evidence type="ECO:0000256" key="9">
    <source>
        <dbReference type="SAM" id="Phobius"/>
    </source>
</evidence>
<feature type="transmembrane region" description="Helical" evidence="9">
    <location>
        <begin position="264"/>
        <end position="281"/>
    </location>
</feature>
<name>A0A8S1F677_9PELO</name>
<dbReference type="SUPFAM" id="SSF81321">
    <property type="entry name" value="Family A G protein-coupled receptor-like"/>
    <property type="match status" value="1"/>
</dbReference>
<keyword evidence="3 9" id="KW-1133">Transmembrane helix</keyword>
<keyword evidence="5 9" id="KW-0472">Membrane</keyword>
<dbReference type="Gene3D" id="1.20.1070.10">
    <property type="entry name" value="Rhodopsin 7-helix transmembrane proteins"/>
    <property type="match status" value="1"/>
</dbReference>
<reference evidence="11 12" key="1">
    <citation type="submission" date="2020-04" db="EMBL/GenBank/DDBJ databases">
        <authorList>
            <person name="Laetsch R D."/>
            <person name="Stevens L."/>
            <person name="Kumar S."/>
            <person name="Blaxter L. M."/>
        </authorList>
    </citation>
    <scope>NUCLEOTIDE SEQUENCE [LARGE SCALE GENOMIC DNA]</scope>
</reference>
<feature type="transmembrane region" description="Helical" evidence="9">
    <location>
        <begin position="301"/>
        <end position="324"/>
    </location>
</feature>
<evidence type="ECO:0000256" key="4">
    <source>
        <dbReference type="ARBA" id="ARBA00023040"/>
    </source>
</evidence>
<comment type="caution">
    <text evidence="11">The sequence shown here is derived from an EMBL/GenBank/DDBJ whole genome shotgun (WGS) entry which is preliminary data.</text>
</comment>
<dbReference type="AlphaFoldDB" id="A0A8S1F677"/>
<evidence type="ECO:0000256" key="2">
    <source>
        <dbReference type="ARBA" id="ARBA00022692"/>
    </source>
</evidence>
<evidence type="ECO:0000313" key="12">
    <source>
        <dbReference type="Proteomes" id="UP000494206"/>
    </source>
</evidence>
<gene>
    <name evidence="11" type="ORF">CBOVIS_LOCUS11020</name>
</gene>
<feature type="transmembrane region" description="Helical" evidence="9">
    <location>
        <begin position="206"/>
        <end position="231"/>
    </location>
</feature>
<feature type="transmembrane region" description="Helical" evidence="9">
    <location>
        <begin position="144"/>
        <end position="163"/>
    </location>
</feature>
<evidence type="ECO:0000256" key="1">
    <source>
        <dbReference type="ARBA" id="ARBA00004141"/>
    </source>
</evidence>
<evidence type="ECO:0000313" key="11">
    <source>
        <dbReference type="EMBL" id="CAB3409361.1"/>
    </source>
</evidence>
<comment type="similarity">
    <text evidence="8">Belongs to the G-protein coupled receptor 1 family.</text>
</comment>